<protein>
    <submittedName>
        <fullName evidence="1">Uncharacterized protein</fullName>
    </submittedName>
</protein>
<evidence type="ECO:0000313" key="2">
    <source>
        <dbReference type="Proteomes" id="UP001497700"/>
    </source>
</evidence>
<sequence>MGQYWKLVNVDKSEKIPQRGAKMVEVLGFRDAKVVLSLLTVPNLKNGLAPERELRRTRVYNFYCRLVKLPQQVFDAIVAEISDPISILSLALTCSYFWRVLLPQVRAAICTIQAPWAGDRLVFVGDYASGVP</sequence>
<reference evidence="1 2" key="1">
    <citation type="journal article" date="2022" name="New Phytol.">
        <title>Ecological generalism drives hyperdiversity of secondary metabolite gene clusters in xylarialean endophytes.</title>
        <authorList>
            <person name="Franco M.E.E."/>
            <person name="Wisecaver J.H."/>
            <person name="Arnold A.E."/>
            <person name="Ju Y.M."/>
            <person name="Slot J.C."/>
            <person name="Ahrendt S."/>
            <person name="Moore L.P."/>
            <person name="Eastman K.E."/>
            <person name="Scott K."/>
            <person name="Konkel Z."/>
            <person name="Mondo S.J."/>
            <person name="Kuo A."/>
            <person name="Hayes R.D."/>
            <person name="Haridas S."/>
            <person name="Andreopoulos B."/>
            <person name="Riley R."/>
            <person name="LaButti K."/>
            <person name="Pangilinan J."/>
            <person name="Lipzen A."/>
            <person name="Amirebrahimi M."/>
            <person name="Yan J."/>
            <person name="Adam C."/>
            <person name="Keymanesh K."/>
            <person name="Ng V."/>
            <person name="Louie K."/>
            <person name="Northen T."/>
            <person name="Drula E."/>
            <person name="Henrissat B."/>
            <person name="Hsieh H.M."/>
            <person name="Youens-Clark K."/>
            <person name="Lutzoni F."/>
            <person name="Miadlikowska J."/>
            <person name="Eastwood D.C."/>
            <person name="Hamelin R.C."/>
            <person name="Grigoriev I.V."/>
            <person name="U'Ren J.M."/>
        </authorList>
    </citation>
    <scope>NUCLEOTIDE SEQUENCE [LARGE SCALE GENOMIC DNA]</scope>
    <source>
        <strain evidence="1 2">CBS 119005</strain>
    </source>
</reference>
<organism evidence="1 2">
    <name type="scientific">Hypoxylon rubiginosum</name>
    <dbReference type="NCBI Taxonomy" id="110542"/>
    <lineage>
        <taxon>Eukaryota</taxon>
        <taxon>Fungi</taxon>
        <taxon>Dikarya</taxon>
        <taxon>Ascomycota</taxon>
        <taxon>Pezizomycotina</taxon>
        <taxon>Sordariomycetes</taxon>
        <taxon>Xylariomycetidae</taxon>
        <taxon>Xylariales</taxon>
        <taxon>Hypoxylaceae</taxon>
        <taxon>Hypoxylon</taxon>
    </lineage>
</organism>
<proteinExistence type="predicted"/>
<dbReference type="Proteomes" id="UP001497700">
    <property type="component" value="Unassembled WGS sequence"/>
</dbReference>
<accession>A0ACB9YPV5</accession>
<evidence type="ECO:0000313" key="1">
    <source>
        <dbReference type="EMBL" id="KAI4861427.1"/>
    </source>
</evidence>
<gene>
    <name evidence="1" type="ORF">F4820DRAFT_451980</name>
</gene>
<dbReference type="EMBL" id="MU393553">
    <property type="protein sequence ID" value="KAI4861427.1"/>
    <property type="molecule type" value="Genomic_DNA"/>
</dbReference>
<comment type="caution">
    <text evidence="1">The sequence shown here is derived from an EMBL/GenBank/DDBJ whole genome shotgun (WGS) entry which is preliminary data.</text>
</comment>
<keyword evidence="2" id="KW-1185">Reference proteome</keyword>
<name>A0ACB9YPV5_9PEZI</name>